<evidence type="ECO:0000313" key="2">
    <source>
        <dbReference type="Proteomes" id="UP000597762"/>
    </source>
</evidence>
<reference evidence="1" key="1">
    <citation type="submission" date="2021-01" db="EMBL/GenBank/DDBJ databases">
        <authorList>
            <person name="Li R."/>
            <person name="Bekaert M."/>
        </authorList>
    </citation>
    <scope>NUCLEOTIDE SEQUENCE</scope>
    <source>
        <strain evidence="1">Farmed</strain>
    </source>
</reference>
<proteinExistence type="predicted"/>
<protein>
    <submittedName>
        <fullName evidence="1">Uncharacterized protein</fullName>
    </submittedName>
</protein>
<dbReference type="EMBL" id="CAHIKZ030000801">
    <property type="protein sequence ID" value="CAE1239233.1"/>
    <property type="molecule type" value="Genomic_DNA"/>
</dbReference>
<accession>A0A812BJV1</accession>
<comment type="caution">
    <text evidence="1">The sequence shown here is derived from an EMBL/GenBank/DDBJ whole genome shotgun (WGS) entry which is preliminary data.</text>
</comment>
<sequence>MLCLFFFAHIMTGYRDDNYTLSSLFYAMDDNAHFLLLFLFLYFMTGYRDDIKHTLPSSMLCLFSLLHYDRIQGMILSTSSLFNALDDIKHSSLFYAVSFFSACIMTGYRDDIKHTLPSSMQCLFFSAYIMTGYRDDIKHTLPSSVLCLFSLLTL</sequence>
<evidence type="ECO:0000313" key="1">
    <source>
        <dbReference type="EMBL" id="CAE1239233.1"/>
    </source>
</evidence>
<keyword evidence="2" id="KW-1185">Reference proteome</keyword>
<dbReference type="Proteomes" id="UP000597762">
    <property type="component" value="Unassembled WGS sequence"/>
</dbReference>
<dbReference type="AlphaFoldDB" id="A0A812BJV1"/>
<organism evidence="1 2">
    <name type="scientific">Acanthosepion pharaonis</name>
    <name type="common">Pharaoh cuttlefish</name>
    <name type="synonym">Sepia pharaonis</name>
    <dbReference type="NCBI Taxonomy" id="158019"/>
    <lineage>
        <taxon>Eukaryota</taxon>
        <taxon>Metazoa</taxon>
        <taxon>Spiralia</taxon>
        <taxon>Lophotrochozoa</taxon>
        <taxon>Mollusca</taxon>
        <taxon>Cephalopoda</taxon>
        <taxon>Coleoidea</taxon>
        <taxon>Decapodiformes</taxon>
        <taxon>Sepiida</taxon>
        <taxon>Sepiina</taxon>
        <taxon>Sepiidae</taxon>
        <taxon>Acanthosepion</taxon>
    </lineage>
</organism>
<name>A0A812BJV1_ACAPH</name>
<gene>
    <name evidence="1" type="ORF">SPHA_21729</name>
</gene>